<dbReference type="GO" id="GO:0019867">
    <property type="term" value="C:outer membrane"/>
    <property type="evidence" value="ECO:0007669"/>
    <property type="project" value="InterPro"/>
</dbReference>
<protein>
    <submittedName>
        <fullName evidence="4">Autotransporter outer membrane beta-barrel domain-containing protein</fullName>
    </submittedName>
</protein>
<reference evidence="4" key="1">
    <citation type="submission" date="2023-02" db="EMBL/GenBank/DDBJ databases">
        <title>Description of Herbaspirillum huttiense subsp. nephrolepsisexaltata and Herbaspirillum huttiense subsp. lycopersicon.</title>
        <authorList>
            <person name="Poudel M."/>
            <person name="Sharma A."/>
            <person name="Goss E."/>
            <person name="Tapia J.H."/>
            <person name="Harmon C.M."/>
            <person name="Jones J.B."/>
        </authorList>
    </citation>
    <scope>NUCLEOTIDE SEQUENCE</scope>
    <source>
        <strain evidence="4">NC40101</strain>
    </source>
</reference>
<dbReference type="SMART" id="SM00869">
    <property type="entry name" value="Autotransporter"/>
    <property type="match status" value="1"/>
</dbReference>
<dbReference type="AlphaFoldDB" id="A0AAE4GBA1"/>
<proteinExistence type="predicted"/>
<dbReference type="Pfam" id="PF03797">
    <property type="entry name" value="Autotransporter"/>
    <property type="match status" value="1"/>
</dbReference>
<feature type="signal peptide" evidence="2">
    <location>
        <begin position="1"/>
        <end position="42"/>
    </location>
</feature>
<evidence type="ECO:0000313" key="4">
    <source>
        <dbReference type="EMBL" id="MDT0339285.1"/>
    </source>
</evidence>
<organism evidence="4">
    <name type="scientific">Herbaspirillum huttiense subsp. nephrolepidis</name>
    <dbReference type="NCBI Taxonomy" id="3075126"/>
    <lineage>
        <taxon>Bacteria</taxon>
        <taxon>Pseudomonadati</taxon>
        <taxon>Pseudomonadota</taxon>
        <taxon>Betaproteobacteria</taxon>
        <taxon>Burkholderiales</taxon>
        <taxon>Oxalobacteraceae</taxon>
        <taxon>Herbaspirillum</taxon>
    </lineage>
</organism>
<dbReference type="EMBL" id="JAVRAA010000012">
    <property type="protein sequence ID" value="MDT0339285.1"/>
    <property type="molecule type" value="Genomic_DNA"/>
</dbReference>
<feature type="compositionally biased region" description="Low complexity" evidence="1">
    <location>
        <begin position="39"/>
        <end position="55"/>
    </location>
</feature>
<gene>
    <name evidence="4" type="ORF">RJN63_20785</name>
</gene>
<name>A0AAE4GBA1_9BURK</name>
<dbReference type="InterPro" id="IPR006315">
    <property type="entry name" value="OM_autotransptr_brl_dom"/>
</dbReference>
<evidence type="ECO:0000256" key="1">
    <source>
        <dbReference type="SAM" id="MobiDB-lite"/>
    </source>
</evidence>
<dbReference type="SUPFAM" id="SSF103515">
    <property type="entry name" value="Autotransporter"/>
    <property type="match status" value="1"/>
</dbReference>
<comment type="caution">
    <text evidence="4">The sequence shown here is derived from an EMBL/GenBank/DDBJ whole genome shotgun (WGS) entry which is preliminary data.</text>
</comment>
<evidence type="ECO:0000259" key="3">
    <source>
        <dbReference type="PROSITE" id="PS51208"/>
    </source>
</evidence>
<dbReference type="InterPro" id="IPR005546">
    <property type="entry name" value="Autotransporte_beta"/>
</dbReference>
<accession>A0AAE4GBA1</accession>
<keyword evidence="2" id="KW-0732">Signal</keyword>
<feature type="domain" description="Autotransporter" evidence="3">
    <location>
        <begin position="303"/>
        <end position="583"/>
    </location>
</feature>
<dbReference type="InterPro" id="IPR036709">
    <property type="entry name" value="Autotransporte_beta_dom_sf"/>
</dbReference>
<evidence type="ECO:0000256" key="2">
    <source>
        <dbReference type="SAM" id="SignalP"/>
    </source>
</evidence>
<dbReference type="NCBIfam" id="TIGR01414">
    <property type="entry name" value="autotrans_barl"/>
    <property type="match status" value="1"/>
</dbReference>
<dbReference type="PROSITE" id="PS51208">
    <property type="entry name" value="AUTOTRANSPORTER"/>
    <property type="match status" value="1"/>
</dbReference>
<feature type="region of interest" description="Disordered" evidence="1">
    <location>
        <begin position="39"/>
        <end position="175"/>
    </location>
</feature>
<sequence length="583" mass="58599">MIKQKKQGKRACTLPTVNLRKHGLCAALLLSLGWGPSMPAKAQTAPDTTTPAADSPAPPPSSADIPVATPPALAVPAVDGPSVTAPATDSPAASTPAASTSAASTSAASTPAASTPAASTPAASTSTTSTPTASTPATSTPVASTPVASAPSAASPTATTPSASKSTTTPAAVTTPTAAKPAAAMAPAAAAPVTAAPVTAAPVTAPPAPVVVASPVTMAAAAVAPVAPVLGRQIQRPSGADMTEVVTALGRLPNAASVRRAASQTLPSNLSANAIRGSMASLNRVIATRTDSSKGGSGLSSGETASDRQVWLMPFGSRTNQGDRDGESGFSASTAGLATGADMALESARVGLSFAYAQTSASGNTALAGSGTHSRIESHMLALYGSVPLEALSLTWQADVGHHGNRLSRELQFGGLRRVAGSLYHSWAMHLGSNLSFTLPLNEEMSLVPSLQLDFTRLQSPSYAESGAGDLSLRVQDRRSEALLLGPAARLNFAPTSSSLLSTYVGASYDLINGRDDLVATYAGTPGQSFSMPGPSHSPWLVKAGVSYRFTPVEAAQISLRFDAEGRSGFINQSAAVKASWRF</sequence>
<feature type="chain" id="PRO_5041919621" evidence="2">
    <location>
        <begin position="43"/>
        <end position="583"/>
    </location>
</feature>
<feature type="compositionally biased region" description="Low complexity" evidence="1">
    <location>
        <begin position="62"/>
        <end position="175"/>
    </location>
</feature>
<dbReference type="Gene3D" id="2.40.128.130">
    <property type="entry name" value="Autotransporter beta-domain"/>
    <property type="match status" value="1"/>
</dbReference>
<dbReference type="RefSeq" id="WP_310836005.1">
    <property type="nucleotide sequence ID" value="NZ_JAVLSM010000002.1"/>
</dbReference>